<dbReference type="AlphaFoldDB" id="A0ABD1RTI6"/>
<accession>A0ABD1RTI6</accession>
<comment type="caution">
    <text evidence="2">The sequence shown here is derived from an EMBL/GenBank/DDBJ whole genome shotgun (WGS) entry which is preliminary data.</text>
</comment>
<evidence type="ECO:0000256" key="1">
    <source>
        <dbReference type="SAM" id="MobiDB-lite"/>
    </source>
</evidence>
<evidence type="ECO:0000313" key="3">
    <source>
        <dbReference type="Proteomes" id="UP001604336"/>
    </source>
</evidence>
<feature type="region of interest" description="Disordered" evidence="1">
    <location>
        <begin position="1"/>
        <end position="28"/>
    </location>
</feature>
<evidence type="ECO:0000313" key="2">
    <source>
        <dbReference type="EMBL" id="KAL2491732.1"/>
    </source>
</evidence>
<keyword evidence="3" id="KW-1185">Reference proteome</keyword>
<protein>
    <submittedName>
        <fullName evidence="2">Uncharacterized protein</fullName>
    </submittedName>
</protein>
<gene>
    <name evidence="2" type="ORF">Adt_27360</name>
</gene>
<dbReference type="EMBL" id="JBFOLK010000008">
    <property type="protein sequence ID" value="KAL2491732.1"/>
    <property type="molecule type" value="Genomic_DNA"/>
</dbReference>
<organism evidence="2 3">
    <name type="scientific">Abeliophyllum distichum</name>
    <dbReference type="NCBI Taxonomy" id="126358"/>
    <lineage>
        <taxon>Eukaryota</taxon>
        <taxon>Viridiplantae</taxon>
        <taxon>Streptophyta</taxon>
        <taxon>Embryophyta</taxon>
        <taxon>Tracheophyta</taxon>
        <taxon>Spermatophyta</taxon>
        <taxon>Magnoliopsida</taxon>
        <taxon>eudicotyledons</taxon>
        <taxon>Gunneridae</taxon>
        <taxon>Pentapetalae</taxon>
        <taxon>asterids</taxon>
        <taxon>lamiids</taxon>
        <taxon>Lamiales</taxon>
        <taxon>Oleaceae</taxon>
        <taxon>Forsythieae</taxon>
        <taxon>Abeliophyllum</taxon>
    </lineage>
</organism>
<reference evidence="3" key="1">
    <citation type="submission" date="2024-07" db="EMBL/GenBank/DDBJ databases">
        <title>Two chromosome-level genome assemblies of Korean endemic species Abeliophyllum distichum and Forsythia ovata (Oleaceae).</title>
        <authorList>
            <person name="Jang H."/>
        </authorList>
    </citation>
    <scope>NUCLEOTIDE SEQUENCE [LARGE SCALE GENOMIC DNA]</scope>
</reference>
<dbReference type="Proteomes" id="UP001604336">
    <property type="component" value="Unassembled WGS sequence"/>
</dbReference>
<proteinExistence type="predicted"/>
<sequence>MSGRTRGRPRIEHPGAPSQEIAAEEQPPLQFATVQQVTILQDQMSNIMEMLQRMAAPPRTSKVPPAAEVLPVTEAPPTAEISLAVEILQSETIQTHEMTSTSRHSIPVN</sequence>
<name>A0ABD1RTI6_9LAMI</name>